<feature type="transmembrane region" description="Helical" evidence="1">
    <location>
        <begin position="209"/>
        <end position="234"/>
    </location>
</feature>
<organism evidence="2 3">
    <name type="scientific">Salisediminibacterium halotolerans</name>
    <dbReference type="NCBI Taxonomy" id="517425"/>
    <lineage>
        <taxon>Bacteria</taxon>
        <taxon>Bacillati</taxon>
        <taxon>Bacillota</taxon>
        <taxon>Bacilli</taxon>
        <taxon>Bacillales</taxon>
        <taxon>Bacillaceae</taxon>
        <taxon>Salisediminibacterium</taxon>
    </lineage>
</organism>
<keyword evidence="1" id="KW-0472">Membrane</keyword>
<sequence>MINLIYNEWIKLVRKKRFYVVGLIVILFIGMFAYAQLVQERNAEERFGADAAWEEQLEEEIGSLESRLEDAEIPEGFAENFAVQIEQQRVYLEEGVNPNETGAAMFLRMFLDNSGDLFIPLLVVVVTADLVSSERSSGTIKMLLTRPVKRWRILLSKYLTMVLSVSLIVLFISFVSVVIAGSLFGFGGWTQPIITDFSLSSAEVTMIPHWQYILTAAGLTWFAAVAVGSLTFLLSVLLKGTAAVMGFMLAALISGTILSVFVSNWETAKYLFMVNLNLTNYLSGQPPPVEGMTLLFSIGVLFVWGALATLLAFRRFQTMDML</sequence>
<evidence type="ECO:0000313" key="2">
    <source>
        <dbReference type="EMBL" id="SES15003.1"/>
    </source>
</evidence>
<feature type="transmembrane region" description="Helical" evidence="1">
    <location>
        <begin position="241"/>
        <end position="262"/>
    </location>
</feature>
<feature type="transmembrane region" description="Helical" evidence="1">
    <location>
        <begin position="292"/>
        <end position="313"/>
    </location>
</feature>
<name>A0A1H9V160_9BACI</name>
<comment type="caution">
    <text evidence="2">The sequence shown here is derived from an EMBL/GenBank/DDBJ whole genome shotgun (WGS) entry which is preliminary data.</text>
</comment>
<protein>
    <submittedName>
        <fullName evidence="2">ABC-2 type transport system permease protein</fullName>
    </submittedName>
</protein>
<accession>A0A1H9V160</accession>
<keyword evidence="1" id="KW-0812">Transmembrane</keyword>
<feature type="transmembrane region" description="Helical" evidence="1">
    <location>
        <begin position="18"/>
        <end position="37"/>
    </location>
</feature>
<dbReference type="STRING" id="1464123.SAMN05444126_1174"/>
<dbReference type="EMBL" id="FOGV01000017">
    <property type="protein sequence ID" value="SES15003.1"/>
    <property type="molecule type" value="Genomic_DNA"/>
</dbReference>
<dbReference type="PANTHER" id="PTHR37305">
    <property type="entry name" value="INTEGRAL MEMBRANE PROTEIN-RELATED"/>
    <property type="match status" value="1"/>
</dbReference>
<keyword evidence="1" id="KW-1133">Transmembrane helix</keyword>
<evidence type="ECO:0000313" key="3">
    <source>
        <dbReference type="Proteomes" id="UP000199318"/>
    </source>
</evidence>
<dbReference type="Pfam" id="PF12679">
    <property type="entry name" value="ABC2_membrane_2"/>
    <property type="match status" value="1"/>
</dbReference>
<proteinExistence type="predicted"/>
<reference evidence="3" key="1">
    <citation type="submission" date="2016-10" db="EMBL/GenBank/DDBJ databases">
        <authorList>
            <person name="de Groot N.N."/>
        </authorList>
    </citation>
    <scope>NUCLEOTIDE SEQUENCE [LARGE SCALE GENOMIC DNA]</scope>
    <source>
        <strain evidence="3">10nlg</strain>
    </source>
</reference>
<dbReference type="Proteomes" id="UP000199318">
    <property type="component" value="Unassembled WGS sequence"/>
</dbReference>
<dbReference type="OrthoDB" id="8613028at2"/>
<feature type="transmembrane region" description="Helical" evidence="1">
    <location>
        <begin position="117"/>
        <end position="137"/>
    </location>
</feature>
<dbReference type="GO" id="GO:0005886">
    <property type="term" value="C:plasma membrane"/>
    <property type="evidence" value="ECO:0007669"/>
    <property type="project" value="UniProtKB-SubCell"/>
</dbReference>
<keyword evidence="3" id="KW-1185">Reference proteome</keyword>
<feature type="transmembrane region" description="Helical" evidence="1">
    <location>
        <begin position="158"/>
        <end position="189"/>
    </location>
</feature>
<evidence type="ECO:0000256" key="1">
    <source>
        <dbReference type="SAM" id="Phobius"/>
    </source>
</evidence>
<gene>
    <name evidence="2" type="ORF">SAMN05444126_1174</name>
</gene>
<dbReference type="AlphaFoldDB" id="A0A1H9V160"/>
<dbReference type="RefSeq" id="WP_093073336.1">
    <property type="nucleotide sequence ID" value="NZ_FOGV01000017.1"/>
</dbReference>
<dbReference type="PANTHER" id="PTHR37305:SF2">
    <property type="entry name" value="BACITRACIN TRANSPORT PERMEASE PROTEIN BCRB"/>
    <property type="match status" value="1"/>
</dbReference>
<dbReference type="GO" id="GO:0140359">
    <property type="term" value="F:ABC-type transporter activity"/>
    <property type="evidence" value="ECO:0007669"/>
    <property type="project" value="InterPro"/>
</dbReference>